<protein>
    <submittedName>
        <fullName evidence="11">Methyl-accepting chemotaxis protein</fullName>
    </submittedName>
</protein>
<name>A0A443IK31_9BACI</name>
<accession>A0A443IK31</accession>
<evidence type="ECO:0000256" key="8">
    <source>
        <dbReference type="SAM" id="Phobius"/>
    </source>
</evidence>
<dbReference type="Gene3D" id="1.10.287.950">
    <property type="entry name" value="Methyl-accepting chemotaxis protein"/>
    <property type="match status" value="1"/>
</dbReference>
<dbReference type="RefSeq" id="WP_120075694.1">
    <property type="nucleotide sequence ID" value="NZ_CP126113.1"/>
</dbReference>
<evidence type="ECO:0000256" key="4">
    <source>
        <dbReference type="ARBA" id="ARBA00023224"/>
    </source>
</evidence>
<dbReference type="SMART" id="SM00304">
    <property type="entry name" value="HAMP"/>
    <property type="match status" value="1"/>
</dbReference>
<comment type="caution">
    <text evidence="11">The sequence shown here is derived from an EMBL/GenBank/DDBJ whole genome shotgun (WGS) entry which is preliminary data.</text>
</comment>
<dbReference type="GO" id="GO:0007165">
    <property type="term" value="P:signal transduction"/>
    <property type="evidence" value="ECO:0007669"/>
    <property type="project" value="UniProtKB-KW"/>
</dbReference>
<evidence type="ECO:0000256" key="6">
    <source>
        <dbReference type="PROSITE-ProRule" id="PRU00284"/>
    </source>
</evidence>
<keyword evidence="4 6" id="KW-0807">Transducer</keyword>
<keyword evidence="8" id="KW-1133">Transmembrane helix</keyword>
<evidence type="ECO:0000256" key="7">
    <source>
        <dbReference type="SAM" id="Coils"/>
    </source>
</evidence>
<dbReference type="GO" id="GO:0006935">
    <property type="term" value="P:chemotaxis"/>
    <property type="evidence" value="ECO:0007669"/>
    <property type="project" value="InterPro"/>
</dbReference>
<dbReference type="OrthoDB" id="358716at2"/>
<evidence type="ECO:0000256" key="2">
    <source>
        <dbReference type="ARBA" id="ARBA00022475"/>
    </source>
</evidence>
<comment type="similarity">
    <text evidence="5">Belongs to the methyl-accepting chemotaxis (MCP) protein family.</text>
</comment>
<dbReference type="PROSITE" id="PS50111">
    <property type="entry name" value="CHEMOTAXIS_TRANSDUC_2"/>
    <property type="match status" value="1"/>
</dbReference>
<dbReference type="CDD" id="cd06225">
    <property type="entry name" value="HAMP"/>
    <property type="match status" value="1"/>
</dbReference>
<keyword evidence="2" id="KW-1003">Cell membrane</keyword>
<evidence type="ECO:0000313" key="12">
    <source>
        <dbReference type="Proteomes" id="UP000273811"/>
    </source>
</evidence>
<evidence type="ECO:0000313" key="11">
    <source>
        <dbReference type="EMBL" id="RWR04705.1"/>
    </source>
</evidence>
<gene>
    <name evidence="11" type="ORF">D4N35_016605</name>
</gene>
<feature type="coiled-coil region" evidence="7">
    <location>
        <begin position="112"/>
        <end position="139"/>
    </location>
</feature>
<feature type="transmembrane region" description="Helical" evidence="8">
    <location>
        <begin position="192"/>
        <end position="211"/>
    </location>
</feature>
<dbReference type="AlphaFoldDB" id="A0A443IK31"/>
<dbReference type="SMART" id="SM00283">
    <property type="entry name" value="MA"/>
    <property type="match status" value="1"/>
</dbReference>
<dbReference type="FunFam" id="1.10.287.950:FF:000001">
    <property type="entry name" value="Methyl-accepting chemotaxis sensory transducer"/>
    <property type="match status" value="1"/>
</dbReference>
<dbReference type="SUPFAM" id="SSF58104">
    <property type="entry name" value="Methyl-accepting chemotaxis protein (MCP) signaling domain"/>
    <property type="match status" value="1"/>
</dbReference>
<dbReference type="PROSITE" id="PS50885">
    <property type="entry name" value="HAMP"/>
    <property type="match status" value="1"/>
</dbReference>
<dbReference type="PANTHER" id="PTHR32089:SF112">
    <property type="entry name" value="LYSOZYME-LIKE PROTEIN-RELATED"/>
    <property type="match status" value="1"/>
</dbReference>
<keyword evidence="7" id="KW-0175">Coiled coil</keyword>
<dbReference type="Pfam" id="PF00015">
    <property type="entry name" value="MCPsignal"/>
    <property type="match status" value="1"/>
</dbReference>
<reference evidence="11" key="1">
    <citation type="submission" date="2018-12" db="EMBL/GenBank/DDBJ databases">
        <authorList>
            <person name="Sun L."/>
            <person name="Chen Z."/>
        </authorList>
    </citation>
    <scope>NUCLEOTIDE SEQUENCE [LARGE SCALE GENOMIC DNA]</scope>
    <source>
        <strain evidence="11">DSM 16012</strain>
    </source>
</reference>
<keyword evidence="8" id="KW-0812">Transmembrane</keyword>
<evidence type="ECO:0000256" key="3">
    <source>
        <dbReference type="ARBA" id="ARBA00023136"/>
    </source>
</evidence>
<evidence type="ECO:0000259" key="10">
    <source>
        <dbReference type="PROSITE" id="PS50885"/>
    </source>
</evidence>
<dbReference type="PRINTS" id="PR00260">
    <property type="entry name" value="CHEMTRNSDUCR"/>
</dbReference>
<dbReference type="PANTHER" id="PTHR32089">
    <property type="entry name" value="METHYL-ACCEPTING CHEMOTAXIS PROTEIN MCPB"/>
    <property type="match status" value="1"/>
</dbReference>
<keyword evidence="3 8" id="KW-0472">Membrane</keyword>
<dbReference type="InterPro" id="IPR004089">
    <property type="entry name" value="MCPsignal_dom"/>
</dbReference>
<dbReference type="EMBL" id="QYTU02000055">
    <property type="protein sequence ID" value="RWR04705.1"/>
    <property type="molecule type" value="Genomic_DNA"/>
</dbReference>
<dbReference type="InterPro" id="IPR004090">
    <property type="entry name" value="Chemotax_Me-accpt_rcpt"/>
</dbReference>
<comment type="subcellular location">
    <subcellularLocation>
        <location evidence="1">Cell membrane</location>
    </subcellularLocation>
</comment>
<proteinExistence type="inferred from homology"/>
<organism evidence="11 12">
    <name type="scientific">Siminovitchia fortis</name>
    <dbReference type="NCBI Taxonomy" id="254758"/>
    <lineage>
        <taxon>Bacteria</taxon>
        <taxon>Bacillati</taxon>
        <taxon>Bacillota</taxon>
        <taxon>Bacilli</taxon>
        <taxon>Bacillales</taxon>
        <taxon>Bacillaceae</taxon>
        <taxon>Siminovitchia</taxon>
    </lineage>
</organism>
<evidence type="ECO:0000256" key="5">
    <source>
        <dbReference type="ARBA" id="ARBA00029447"/>
    </source>
</evidence>
<feature type="transmembrane region" description="Helical" evidence="8">
    <location>
        <begin position="16"/>
        <end position="36"/>
    </location>
</feature>
<dbReference type="CDD" id="cd11386">
    <property type="entry name" value="MCP_signal"/>
    <property type="match status" value="1"/>
</dbReference>
<dbReference type="GO" id="GO:0004888">
    <property type="term" value="F:transmembrane signaling receptor activity"/>
    <property type="evidence" value="ECO:0007669"/>
    <property type="project" value="InterPro"/>
</dbReference>
<sequence length="530" mass="58572">MKFFSRFLNLKTSLKLIFAFILIACIQIGGGLFSVYNMGKLNENTENMYDESLQPIQYLNETRYLFQELKVNWRDIFISVSSKERIKLLDDVKAARDDINRNIELYSKTSLNKEQKELLERFESELEKYNREYDRSIDVIIENDTKYFNQMNLNKLQIELGIIINKLIEINVAEAEKENIDSGQTYTMVKNITLFNITLTFILCIVFGILISRVISKPLNQVVGLVEKVADGDLTETTDIQTKDEIGKLAQSVNRMVVNLRGMIQNILSAAENLSASSEQVSASTVEVASASANQANAAQTMNELFGELSDAIHSVAKNTEQAAKLSNETIRIAQDGEKVLLSSVEGAHVVSDQMGDLEQDSNRIGEIIEVIDDIADQTNLLALNAAIEAARAGEQGRGFAVVADEVRKLAERSGEATKQITSIIKEMQNNTALSVKSVQEGLVYTQKSGEAFEQIIKMVKETGKKVTEIAGASEQQAAQSSEVLHFIESISAATEEATASSEETASTAQSLTELAEELNASVANFKLGD</sequence>
<evidence type="ECO:0000256" key="1">
    <source>
        <dbReference type="ARBA" id="ARBA00004236"/>
    </source>
</evidence>
<dbReference type="Pfam" id="PF00672">
    <property type="entry name" value="HAMP"/>
    <property type="match status" value="1"/>
</dbReference>
<dbReference type="InterPro" id="IPR003660">
    <property type="entry name" value="HAMP_dom"/>
</dbReference>
<evidence type="ECO:0000259" key="9">
    <source>
        <dbReference type="PROSITE" id="PS50111"/>
    </source>
</evidence>
<feature type="domain" description="HAMP" evidence="10">
    <location>
        <begin position="213"/>
        <end position="265"/>
    </location>
</feature>
<keyword evidence="12" id="KW-1185">Reference proteome</keyword>
<dbReference type="GeneID" id="56390315"/>
<dbReference type="Proteomes" id="UP000273811">
    <property type="component" value="Unassembled WGS sequence"/>
</dbReference>
<dbReference type="GO" id="GO:0005886">
    <property type="term" value="C:plasma membrane"/>
    <property type="evidence" value="ECO:0007669"/>
    <property type="project" value="UniProtKB-SubCell"/>
</dbReference>
<dbReference type="Pfam" id="PF12729">
    <property type="entry name" value="4HB_MCP_1"/>
    <property type="match status" value="1"/>
</dbReference>
<dbReference type="InterPro" id="IPR024478">
    <property type="entry name" value="HlyB_4HB_MCP"/>
</dbReference>
<feature type="domain" description="Methyl-accepting transducer" evidence="9">
    <location>
        <begin position="270"/>
        <end position="513"/>
    </location>
</feature>